<reference evidence="1 2" key="1">
    <citation type="journal article" date="2018" name="Sci. Data">
        <title>The draft genome sequence of cork oak.</title>
        <authorList>
            <person name="Ramos A.M."/>
            <person name="Usie A."/>
            <person name="Barbosa P."/>
            <person name="Barros P.M."/>
            <person name="Capote T."/>
            <person name="Chaves I."/>
            <person name="Simoes F."/>
            <person name="Abreu I."/>
            <person name="Carrasquinho I."/>
            <person name="Faro C."/>
            <person name="Guimaraes J.B."/>
            <person name="Mendonca D."/>
            <person name="Nobrega F."/>
            <person name="Rodrigues L."/>
            <person name="Saibo N.J.M."/>
            <person name="Varela M.C."/>
            <person name="Egas C."/>
            <person name="Matos J."/>
            <person name="Miguel C.M."/>
            <person name="Oliveira M.M."/>
            <person name="Ricardo C.P."/>
            <person name="Goncalves S."/>
        </authorList>
    </citation>
    <scope>NUCLEOTIDE SEQUENCE [LARGE SCALE GENOMIC DNA]</scope>
    <source>
        <strain evidence="2">cv. HL8</strain>
    </source>
</reference>
<organism evidence="1 2">
    <name type="scientific">Quercus suber</name>
    <name type="common">Cork oak</name>
    <dbReference type="NCBI Taxonomy" id="58331"/>
    <lineage>
        <taxon>Eukaryota</taxon>
        <taxon>Viridiplantae</taxon>
        <taxon>Streptophyta</taxon>
        <taxon>Embryophyta</taxon>
        <taxon>Tracheophyta</taxon>
        <taxon>Spermatophyta</taxon>
        <taxon>Magnoliopsida</taxon>
        <taxon>eudicotyledons</taxon>
        <taxon>Gunneridae</taxon>
        <taxon>Pentapetalae</taxon>
        <taxon>rosids</taxon>
        <taxon>fabids</taxon>
        <taxon>Fagales</taxon>
        <taxon>Fagaceae</taxon>
        <taxon>Quercus</taxon>
    </lineage>
</organism>
<protein>
    <submittedName>
        <fullName evidence="1">Uncharacterized protein</fullName>
    </submittedName>
</protein>
<gene>
    <name evidence="1" type="ORF">CFP56_026355</name>
</gene>
<sequence length="94" mass="10727">MDVNDYVHTVCLPHEEDTGPVTPVCTHNYVGEVFHVYIDAPGVTPQNTTVTISNIQPFEVTVDAVAQRTNRGDRSYHALLLMPRHFYVIKEQWM</sequence>
<evidence type="ECO:0000313" key="1">
    <source>
        <dbReference type="EMBL" id="KAK7832512.1"/>
    </source>
</evidence>
<proteinExistence type="predicted"/>
<keyword evidence="2" id="KW-1185">Reference proteome</keyword>
<dbReference type="Proteomes" id="UP000237347">
    <property type="component" value="Unassembled WGS sequence"/>
</dbReference>
<dbReference type="EMBL" id="PKMF04000423">
    <property type="protein sequence ID" value="KAK7832512.1"/>
    <property type="molecule type" value="Genomic_DNA"/>
</dbReference>
<accession>A0AAW0K0Z7</accession>
<name>A0AAW0K0Z7_QUESU</name>
<evidence type="ECO:0000313" key="2">
    <source>
        <dbReference type="Proteomes" id="UP000237347"/>
    </source>
</evidence>
<comment type="caution">
    <text evidence="1">The sequence shown here is derived from an EMBL/GenBank/DDBJ whole genome shotgun (WGS) entry which is preliminary data.</text>
</comment>
<dbReference type="AlphaFoldDB" id="A0AAW0K0Z7"/>